<evidence type="ECO:0000313" key="1">
    <source>
        <dbReference type="EMBL" id="SIT36021.1"/>
    </source>
</evidence>
<reference evidence="1" key="1">
    <citation type="submission" date="2016-12" db="EMBL/GenBank/DDBJ databases">
        <authorList>
            <person name="Moulin L."/>
        </authorList>
    </citation>
    <scope>NUCLEOTIDE SEQUENCE [LARGE SCALE GENOMIC DNA]</scope>
    <source>
        <strain evidence="1">STM 7183</strain>
    </source>
</reference>
<keyword evidence="2" id="KW-1185">Reference proteome</keyword>
<dbReference type="EMBL" id="CYGY02000008">
    <property type="protein sequence ID" value="SIT36021.1"/>
    <property type="molecule type" value="Genomic_DNA"/>
</dbReference>
<evidence type="ECO:0000313" key="2">
    <source>
        <dbReference type="Proteomes" id="UP000195569"/>
    </source>
</evidence>
<gene>
    <name evidence="1" type="ORF">BN2476_80023</name>
</gene>
<protein>
    <submittedName>
        <fullName evidence="1">Uncharacterized protein</fullName>
    </submittedName>
</protein>
<dbReference type="AlphaFoldDB" id="A0A1N7RLN9"/>
<dbReference type="Proteomes" id="UP000195569">
    <property type="component" value="Unassembled WGS sequence"/>
</dbReference>
<organism evidence="1 2">
    <name type="scientific">Paraburkholderia piptadeniae</name>
    <dbReference type="NCBI Taxonomy" id="1701573"/>
    <lineage>
        <taxon>Bacteria</taxon>
        <taxon>Pseudomonadati</taxon>
        <taxon>Pseudomonadota</taxon>
        <taxon>Betaproteobacteria</taxon>
        <taxon>Burkholderiales</taxon>
        <taxon>Burkholderiaceae</taxon>
        <taxon>Paraburkholderia</taxon>
    </lineage>
</organism>
<proteinExistence type="predicted"/>
<name>A0A1N7RLN9_9BURK</name>
<comment type="caution">
    <text evidence="1">The sequence shown here is derived from an EMBL/GenBank/DDBJ whole genome shotgun (WGS) entry which is preliminary data.</text>
</comment>
<accession>A0A1N7RLN9</accession>
<sequence>MLTHPVRRDAPPASRRLLHEAETIEYIKLIKSSYSIVFNKIPPWVAEIRHNKWEESCSHLRRR</sequence>